<dbReference type="Proteomes" id="UP001283361">
    <property type="component" value="Unassembled WGS sequence"/>
</dbReference>
<keyword evidence="7" id="KW-0807">Transducer</keyword>
<feature type="region of interest" description="Disordered" evidence="8">
    <location>
        <begin position="1"/>
        <end position="31"/>
    </location>
</feature>
<feature type="transmembrane region" description="Helical" evidence="9">
    <location>
        <begin position="149"/>
        <end position="167"/>
    </location>
</feature>
<keyword evidence="12" id="KW-1185">Reference proteome</keyword>
<organism evidence="11 12">
    <name type="scientific">Elysia crispata</name>
    <name type="common">lettuce slug</name>
    <dbReference type="NCBI Taxonomy" id="231223"/>
    <lineage>
        <taxon>Eukaryota</taxon>
        <taxon>Metazoa</taxon>
        <taxon>Spiralia</taxon>
        <taxon>Lophotrochozoa</taxon>
        <taxon>Mollusca</taxon>
        <taxon>Gastropoda</taxon>
        <taxon>Heterobranchia</taxon>
        <taxon>Euthyneura</taxon>
        <taxon>Panpulmonata</taxon>
        <taxon>Sacoglossa</taxon>
        <taxon>Placobranchoidea</taxon>
        <taxon>Plakobranchidae</taxon>
        <taxon>Elysia</taxon>
    </lineage>
</organism>
<keyword evidence="5 9" id="KW-0472">Membrane</keyword>
<reference evidence="11" key="1">
    <citation type="journal article" date="2023" name="G3 (Bethesda)">
        <title>A reference genome for the long-term kleptoplast-retaining sea slug Elysia crispata morphotype clarki.</title>
        <authorList>
            <person name="Eastman K.E."/>
            <person name="Pendleton A.L."/>
            <person name="Shaikh M.A."/>
            <person name="Suttiyut T."/>
            <person name="Ogas R."/>
            <person name="Tomko P."/>
            <person name="Gavelis G."/>
            <person name="Widhalm J.R."/>
            <person name="Wisecaver J.H."/>
        </authorList>
    </citation>
    <scope>NUCLEOTIDE SEQUENCE</scope>
    <source>
        <strain evidence="11">ECLA1</strain>
    </source>
</reference>
<feature type="transmembrane region" description="Helical" evidence="9">
    <location>
        <begin position="762"/>
        <end position="785"/>
    </location>
</feature>
<evidence type="ECO:0000256" key="1">
    <source>
        <dbReference type="ARBA" id="ARBA00004141"/>
    </source>
</evidence>
<feature type="region of interest" description="Disordered" evidence="8">
    <location>
        <begin position="315"/>
        <end position="366"/>
    </location>
</feature>
<feature type="transmembrane region" description="Helical" evidence="9">
    <location>
        <begin position="187"/>
        <end position="209"/>
    </location>
</feature>
<dbReference type="InterPro" id="IPR000276">
    <property type="entry name" value="GPCR_Rhodpsn"/>
</dbReference>
<dbReference type="Pfam" id="PF00001">
    <property type="entry name" value="7tm_1"/>
    <property type="match status" value="1"/>
</dbReference>
<evidence type="ECO:0000256" key="8">
    <source>
        <dbReference type="SAM" id="MobiDB-lite"/>
    </source>
</evidence>
<accession>A0AAE1B8H8</accession>
<feature type="compositionally biased region" description="Low complexity" evidence="8">
    <location>
        <begin position="315"/>
        <end position="338"/>
    </location>
</feature>
<evidence type="ECO:0000256" key="9">
    <source>
        <dbReference type="SAM" id="Phobius"/>
    </source>
</evidence>
<feature type="compositionally biased region" description="Polar residues" evidence="8">
    <location>
        <begin position="582"/>
        <end position="596"/>
    </location>
</feature>
<evidence type="ECO:0000256" key="3">
    <source>
        <dbReference type="ARBA" id="ARBA00022989"/>
    </source>
</evidence>
<feature type="transmembrane region" description="Helical" evidence="9">
    <location>
        <begin position="113"/>
        <end position="137"/>
    </location>
</feature>
<dbReference type="GO" id="GO:0004930">
    <property type="term" value="F:G protein-coupled receptor activity"/>
    <property type="evidence" value="ECO:0007669"/>
    <property type="project" value="UniProtKB-KW"/>
</dbReference>
<feature type="transmembrane region" description="Helical" evidence="9">
    <location>
        <begin position="229"/>
        <end position="248"/>
    </location>
</feature>
<dbReference type="Gene3D" id="1.20.1070.10">
    <property type="entry name" value="Rhodopsin 7-helix transmembrane proteins"/>
    <property type="match status" value="2"/>
</dbReference>
<feature type="compositionally biased region" description="Basic and acidic residues" evidence="8">
    <location>
        <begin position="460"/>
        <end position="469"/>
    </location>
</feature>
<evidence type="ECO:0000313" key="11">
    <source>
        <dbReference type="EMBL" id="KAK3801205.1"/>
    </source>
</evidence>
<feature type="region of interest" description="Disordered" evidence="8">
    <location>
        <begin position="665"/>
        <end position="687"/>
    </location>
</feature>
<dbReference type="EMBL" id="JAWDGP010000355">
    <property type="protein sequence ID" value="KAK3801205.1"/>
    <property type="molecule type" value="Genomic_DNA"/>
</dbReference>
<name>A0AAE1B8H8_9GAST</name>
<dbReference type="CDD" id="cd00637">
    <property type="entry name" value="7tm_classA_rhodopsin-like"/>
    <property type="match status" value="2"/>
</dbReference>
<proteinExistence type="predicted"/>
<gene>
    <name evidence="11" type="ORF">RRG08_004395</name>
</gene>
<dbReference type="AlphaFoldDB" id="A0AAE1B8H8"/>
<dbReference type="SUPFAM" id="SSF81321">
    <property type="entry name" value="Family A G protein-coupled receptor-like"/>
    <property type="match status" value="1"/>
</dbReference>
<keyword evidence="2 9" id="KW-0812">Transmembrane</keyword>
<evidence type="ECO:0000256" key="5">
    <source>
        <dbReference type="ARBA" id="ARBA00023136"/>
    </source>
</evidence>
<feature type="transmembrane region" description="Helical" evidence="9">
    <location>
        <begin position="279"/>
        <end position="303"/>
    </location>
</feature>
<dbReference type="InterPro" id="IPR017452">
    <property type="entry name" value="GPCR_Rhodpsn_7TM"/>
</dbReference>
<dbReference type="PANTHER" id="PTHR24243:SF224">
    <property type="entry name" value="G-PROTEIN COUPLED RECEPTOR 19-RELATED"/>
    <property type="match status" value="1"/>
</dbReference>
<evidence type="ECO:0000256" key="4">
    <source>
        <dbReference type="ARBA" id="ARBA00023040"/>
    </source>
</evidence>
<feature type="compositionally biased region" description="Basic and acidic residues" evidence="8">
    <location>
        <begin position="528"/>
        <end position="561"/>
    </location>
</feature>
<feature type="compositionally biased region" description="Basic and acidic residues" evidence="8">
    <location>
        <begin position="614"/>
        <end position="638"/>
    </location>
</feature>
<evidence type="ECO:0000256" key="7">
    <source>
        <dbReference type="ARBA" id="ARBA00023224"/>
    </source>
</evidence>
<evidence type="ECO:0000256" key="6">
    <source>
        <dbReference type="ARBA" id="ARBA00023170"/>
    </source>
</evidence>
<dbReference type="PRINTS" id="PR00237">
    <property type="entry name" value="GPCRRHODOPSN"/>
</dbReference>
<evidence type="ECO:0000313" key="12">
    <source>
        <dbReference type="Proteomes" id="UP001283361"/>
    </source>
</evidence>
<keyword evidence="6" id="KW-0675">Receptor</keyword>
<sequence>MLAVAATTNTEPMTAASDMNPNPTSSGSSATNIMYETTTSFCISVYSSDATTPTMDYTPLSTDSLETITSISTLEAHSAIDDSNIENNKYENISEEERRKYLQELQAQTTLTMIPAMIAIILMAVIGVFGNSLVLYVYSRKFALNGTRVFILMIAAFDLVTNVIIIPGEVYDMFHIWDFDKPWVCRIRLYMNALTTMVSAQLLTALAVVRYRKVCVPIGWQISARQAKIIAVVVVCSSVLFSIPYGIINGRYTRPTPRPDIHGYECTVDDSYVDTVWPLFNAAFFILLFLANSSTIVVLYSLVGAKAWRHSKTIGKGISSSSTDGPSSSDCTGTTSSTLVTKAAVSDKPGGNKYEEGRKMSGGKTNVKISSSYKTVTFSNKKGLKEGATQNKGDKETQSVENCRINDDKNTIEYFTDDENIEELSGGTRAAGYSPRPRAGVNLSMVRELTVKLRAVQRQNSREEEEQHQIRQKAQGQSDEEVVEIQNFDDNTTGSDVEKGHEKAGVSNLPESTKKHGTKTVQFQNTETLREVCERGEGISENERNVTSGKEERAGAIHSGEEDLGSGGKQSTNVIRHERENSQGQHRQSGDAANNNRPEKSNSDKIPMGPKSGSSEKIRENHDAIKTETDNLDSRQEPEEPMSDFARAMQWVDITYCLKDDNAEEEEAQEDKMNSTKVSKSNSRKISRDNSFLKRNRKFSEALSDTLTRARKNKTLRKTSSTPALKDATSADDCNQARLTRKESTKLQAGVKPRRTLTRTTVMLIAISAVYILCFLPHLALRIYFKMNTEDFEALDSVGLTFYNLFLRSFFLNSASNAVIYGICDLSFREKCASSFRKKLECLKS</sequence>
<feature type="domain" description="G-protein coupled receptors family 1 profile" evidence="10">
    <location>
        <begin position="130"/>
        <end position="303"/>
    </location>
</feature>
<protein>
    <recommendedName>
        <fullName evidence="10">G-protein coupled receptors family 1 profile domain-containing protein</fullName>
    </recommendedName>
</protein>
<evidence type="ECO:0000256" key="2">
    <source>
        <dbReference type="ARBA" id="ARBA00022692"/>
    </source>
</evidence>
<dbReference type="GO" id="GO:0016020">
    <property type="term" value="C:membrane"/>
    <property type="evidence" value="ECO:0007669"/>
    <property type="project" value="UniProtKB-SubCell"/>
</dbReference>
<comment type="caution">
    <text evidence="11">The sequence shown here is derived from an EMBL/GenBank/DDBJ whole genome shotgun (WGS) entry which is preliminary data.</text>
</comment>
<comment type="subcellular location">
    <subcellularLocation>
        <location evidence="1">Membrane</location>
        <topology evidence="1">Multi-pass membrane protein</topology>
    </subcellularLocation>
</comment>
<evidence type="ECO:0000259" key="10">
    <source>
        <dbReference type="PROSITE" id="PS50262"/>
    </source>
</evidence>
<feature type="transmembrane region" description="Helical" evidence="9">
    <location>
        <begin position="805"/>
        <end position="828"/>
    </location>
</feature>
<dbReference type="PANTHER" id="PTHR24243">
    <property type="entry name" value="G-PROTEIN COUPLED RECEPTOR"/>
    <property type="match status" value="1"/>
</dbReference>
<keyword evidence="3 9" id="KW-1133">Transmembrane helix</keyword>
<feature type="region of interest" description="Disordered" evidence="8">
    <location>
        <begin position="456"/>
        <end position="641"/>
    </location>
</feature>
<keyword evidence="4" id="KW-0297">G-protein coupled receptor</keyword>
<dbReference type="PROSITE" id="PS50262">
    <property type="entry name" value="G_PROTEIN_RECEP_F1_2"/>
    <property type="match status" value="1"/>
</dbReference>